<keyword evidence="3" id="KW-1185">Reference proteome</keyword>
<dbReference type="EMBL" id="ML977314">
    <property type="protein sequence ID" value="KAF2120373.1"/>
    <property type="molecule type" value="Genomic_DNA"/>
</dbReference>
<keyword evidence="1" id="KW-1133">Transmembrane helix</keyword>
<feature type="transmembrane region" description="Helical" evidence="1">
    <location>
        <begin position="23"/>
        <end position="43"/>
    </location>
</feature>
<gene>
    <name evidence="2" type="ORF">BDV96DRAFT_642200</name>
</gene>
<evidence type="ECO:0000313" key="2">
    <source>
        <dbReference type="EMBL" id="KAF2120373.1"/>
    </source>
</evidence>
<proteinExistence type="predicted"/>
<dbReference type="Proteomes" id="UP000799770">
    <property type="component" value="Unassembled WGS sequence"/>
</dbReference>
<keyword evidence="1" id="KW-0812">Transmembrane</keyword>
<evidence type="ECO:0000256" key="1">
    <source>
        <dbReference type="SAM" id="Phobius"/>
    </source>
</evidence>
<organism evidence="2 3">
    <name type="scientific">Lophiotrema nucula</name>
    <dbReference type="NCBI Taxonomy" id="690887"/>
    <lineage>
        <taxon>Eukaryota</taxon>
        <taxon>Fungi</taxon>
        <taxon>Dikarya</taxon>
        <taxon>Ascomycota</taxon>
        <taxon>Pezizomycotina</taxon>
        <taxon>Dothideomycetes</taxon>
        <taxon>Pleosporomycetidae</taxon>
        <taxon>Pleosporales</taxon>
        <taxon>Lophiotremataceae</taxon>
        <taxon>Lophiotrema</taxon>
    </lineage>
</organism>
<sequence length="126" mass="14773">MAWEWLDLTPEALRSLNADPTPLLTALLCLITLVFLSALVWYIHYVTDKDQIKPPNQKKKPNFIVGMRFRGELADKRDHDPLPVRLFFYNSLHHKLSVRPLPIRTSTSRACDFDFHRLHPNVVNIW</sequence>
<accession>A0A6A5ZND6</accession>
<keyword evidence="1" id="KW-0472">Membrane</keyword>
<reference evidence="2" key="1">
    <citation type="journal article" date="2020" name="Stud. Mycol.">
        <title>101 Dothideomycetes genomes: a test case for predicting lifestyles and emergence of pathogens.</title>
        <authorList>
            <person name="Haridas S."/>
            <person name="Albert R."/>
            <person name="Binder M."/>
            <person name="Bloem J."/>
            <person name="Labutti K."/>
            <person name="Salamov A."/>
            <person name="Andreopoulos B."/>
            <person name="Baker S."/>
            <person name="Barry K."/>
            <person name="Bills G."/>
            <person name="Bluhm B."/>
            <person name="Cannon C."/>
            <person name="Castanera R."/>
            <person name="Culley D."/>
            <person name="Daum C."/>
            <person name="Ezra D."/>
            <person name="Gonzalez J."/>
            <person name="Henrissat B."/>
            <person name="Kuo A."/>
            <person name="Liang C."/>
            <person name="Lipzen A."/>
            <person name="Lutzoni F."/>
            <person name="Magnuson J."/>
            <person name="Mondo S."/>
            <person name="Nolan M."/>
            <person name="Ohm R."/>
            <person name="Pangilinan J."/>
            <person name="Park H.-J."/>
            <person name="Ramirez L."/>
            <person name="Alfaro M."/>
            <person name="Sun H."/>
            <person name="Tritt A."/>
            <person name="Yoshinaga Y."/>
            <person name="Zwiers L.-H."/>
            <person name="Turgeon B."/>
            <person name="Goodwin S."/>
            <person name="Spatafora J."/>
            <person name="Crous P."/>
            <person name="Grigoriev I."/>
        </authorList>
    </citation>
    <scope>NUCLEOTIDE SEQUENCE</scope>
    <source>
        <strain evidence="2">CBS 627.86</strain>
    </source>
</reference>
<dbReference type="AlphaFoldDB" id="A0A6A5ZND6"/>
<name>A0A6A5ZND6_9PLEO</name>
<evidence type="ECO:0000313" key="3">
    <source>
        <dbReference type="Proteomes" id="UP000799770"/>
    </source>
</evidence>
<protein>
    <submittedName>
        <fullName evidence="2">Uncharacterized protein</fullName>
    </submittedName>
</protein>